<dbReference type="CDD" id="cd00303">
    <property type="entry name" value="retropepsin_like"/>
    <property type="match status" value="1"/>
</dbReference>
<proteinExistence type="predicted"/>
<evidence type="ECO:0000313" key="1">
    <source>
        <dbReference type="EMBL" id="RDX88774.1"/>
    </source>
</evidence>
<dbReference type="PANTHER" id="PTHR35046">
    <property type="entry name" value="ZINC KNUCKLE (CCHC-TYPE) FAMILY PROTEIN"/>
    <property type="match status" value="1"/>
</dbReference>
<dbReference type="EMBL" id="QJKJ01005843">
    <property type="protein sequence ID" value="RDX88774.1"/>
    <property type="molecule type" value="Genomic_DNA"/>
</dbReference>
<dbReference type="OrthoDB" id="3863715at2759"/>
<dbReference type="Proteomes" id="UP000257109">
    <property type="component" value="Unassembled WGS sequence"/>
</dbReference>
<dbReference type="Gene3D" id="3.10.10.10">
    <property type="entry name" value="HIV Type 1 Reverse Transcriptase, subunit A, domain 1"/>
    <property type="match status" value="1"/>
</dbReference>
<comment type="caution">
    <text evidence="1">The sequence shown here is derived from an EMBL/GenBank/DDBJ whole genome shotgun (WGS) entry which is preliminary data.</text>
</comment>
<dbReference type="SUPFAM" id="SSF56672">
    <property type="entry name" value="DNA/RNA polymerases"/>
    <property type="match status" value="1"/>
</dbReference>
<name>A0A371GE12_MUCPR</name>
<feature type="non-terminal residue" evidence="1">
    <location>
        <position position="1"/>
    </location>
</feature>
<accession>A0A371GE12</accession>
<protein>
    <submittedName>
        <fullName evidence="1">Uncharacterized protein</fullName>
    </submittedName>
</protein>
<keyword evidence="2" id="KW-1185">Reference proteome</keyword>
<evidence type="ECO:0000313" key="2">
    <source>
        <dbReference type="Proteomes" id="UP000257109"/>
    </source>
</evidence>
<reference evidence="1" key="1">
    <citation type="submission" date="2018-05" db="EMBL/GenBank/DDBJ databases">
        <title>Draft genome of Mucuna pruriens seed.</title>
        <authorList>
            <person name="Nnadi N.E."/>
            <person name="Vos R."/>
            <person name="Hasami M.H."/>
            <person name="Devisetty U.K."/>
            <person name="Aguiy J.C."/>
        </authorList>
    </citation>
    <scope>NUCLEOTIDE SEQUENCE [LARGE SCALE GENOMIC DNA]</scope>
    <source>
        <strain evidence="1">JCA_2017</strain>
    </source>
</reference>
<dbReference type="PANTHER" id="PTHR35046:SF9">
    <property type="entry name" value="RNA-DIRECTED DNA POLYMERASE"/>
    <property type="match status" value="1"/>
</dbReference>
<gene>
    <name evidence="1" type="ORF">CR513_29581</name>
</gene>
<sequence>GSCVNVANERLVKQLALPTIVHPTSYRLQGLNEKGELLVDKQTKVMLTLGGFRNRLVCDVVPMEAKHLLLGRHWQFGKKVIQDRITNSERKFDAKLNKKENKSEVEKRKERGKEKVGEKSKSVRRFLLAKREPLFTLPTDMPLHVSPSLNALPVGMQNFLEEFQHVFLEDVVTLRGIEHHIDLRHEATLPNRTAYRMNSEEVKEIQKQVGKLLEKVWVRETMSPCVIPIILVPKNMALRGCALIVDQ</sequence>
<dbReference type="AlphaFoldDB" id="A0A371GE12"/>
<organism evidence="1 2">
    <name type="scientific">Mucuna pruriens</name>
    <name type="common">Velvet bean</name>
    <name type="synonym">Dolichos pruriens</name>
    <dbReference type="NCBI Taxonomy" id="157652"/>
    <lineage>
        <taxon>Eukaryota</taxon>
        <taxon>Viridiplantae</taxon>
        <taxon>Streptophyta</taxon>
        <taxon>Embryophyta</taxon>
        <taxon>Tracheophyta</taxon>
        <taxon>Spermatophyta</taxon>
        <taxon>Magnoliopsida</taxon>
        <taxon>eudicotyledons</taxon>
        <taxon>Gunneridae</taxon>
        <taxon>Pentapetalae</taxon>
        <taxon>rosids</taxon>
        <taxon>fabids</taxon>
        <taxon>Fabales</taxon>
        <taxon>Fabaceae</taxon>
        <taxon>Papilionoideae</taxon>
        <taxon>50 kb inversion clade</taxon>
        <taxon>NPAAA clade</taxon>
        <taxon>indigoferoid/millettioid clade</taxon>
        <taxon>Phaseoleae</taxon>
        <taxon>Mucuna</taxon>
    </lineage>
</organism>
<dbReference type="InterPro" id="IPR043502">
    <property type="entry name" value="DNA/RNA_pol_sf"/>
</dbReference>